<evidence type="ECO:0000313" key="2">
    <source>
        <dbReference type="Proteomes" id="UP001165186"/>
    </source>
</evidence>
<name>A0ACB5S697_9PEZI</name>
<comment type="caution">
    <text evidence="1">The sequence shown here is derived from an EMBL/GenBank/DDBJ whole genome shotgun (WGS) entry which is preliminary data.</text>
</comment>
<sequence>MVSPVQRPPTGGHPLSTVYSFVPIPGAQQHKRPRRRYEEIERMYKCGWNGCEKAYGTLNHLNAHVTMQSHGQKRTPEEFKEIRKEWKAKKKEEEAQRKADEERQRQAEQQRQQNNDANNSNPETPIYGQPRAMGQPVQMGGPQLPPIGYAPAASGQAPPQYGTQSPSAIGEMAQYAAANPQMYPSSASNASSSYPQSPYAQGQNMYQQRPSPHHYPSS</sequence>
<keyword evidence="2" id="KW-1185">Reference proteome</keyword>
<proteinExistence type="predicted"/>
<protein>
    <submittedName>
        <fullName evidence="1">Zinc finger C2H2-type protein</fullName>
    </submittedName>
</protein>
<dbReference type="EMBL" id="BSXG01000046">
    <property type="protein sequence ID" value="GME28292.1"/>
    <property type="molecule type" value="Genomic_DNA"/>
</dbReference>
<organism evidence="1 2">
    <name type="scientific">Neofusicoccum parvum</name>
    <dbReference type="NCBI Taxonomy" id="310453"/>
    <lineage>
        <taxon>Eukaryota</taxon>
        <taxon>Fungi</taxon>
        <taxon>Dikarya</taxon>
        <taxon>Ascomycota</taxon>
        <taxon>Pezizomycotina</taxon>
        <taxon>Dothideomycetes</taxon>
        <taxon>Dothideomycetes incertae sedis</taxon>
        <taxon>Botryosphaeriales</taxon>
        <taxon>Botryosphaeriaceae</taxon>
        <taxon>Neofusicoccum</taxon>
    </lineage>
</organism>
<reference evidence="1" key="1">
    <citation type="submission" date="2024-09" db="EMBL/GenBank/DDBJ databases">
        <title>Draft Genome Sequences of Neofusicoccum parvum.</title>
        <authorList>
            <person name="Ashida A."/>
            <person name="Camagna M."/>
            <person name="Tanaka A."/>
            <person name="Takemoto D."/>
        </authorList>
    </citation>
    <scope>NUCLEOTIDE SEQUENCE</scope>
    <source>
        <strain evidence="1">PPO83</strain>
    </source>
</reference>
<evidence type="ECO:0000313" key="1">
    <source>
        <dbReference type="EMBL" id="GME28292.1"/>
    </source>
</evidence>
<dbReference type="Proteomes" id="UP001165186">
    <property type="component" value="Unassembled WGS sequence"/>
</dbReference>
<gene>
    <name evidence="1" type="primary">g4175</name>
    <name evidence="1" type="ORF">NpPPO83_00004175</name>
</gene>
<accession>A0ACB5S697</accession>